<reference evidence="1 2" key="1">
    <citation type="submission" date="2024-06" db="EMBL/GenBank/DDBJ databases">
        <title>Genomic Encyclopedia of Type Strains, Phase IV (KMG-IV): sequencing the most valuable type-strain genomes for metagenomic binning, comparative biology and taxonomic classification.</title>
        <authorList>
            <person name="Goeker M."/>
        </authorList>
    </citation>
    <scope>NUCLEOTIDE SEQUENCE [LARGE SCALE GENOMIC DNA]</scope>
    <source>
        <strain evidence="1 2">DSM 17809</strain>
    </source>
</reference>
<name>A0ABV2EJD0_9CAUL</name>
<proteinExistence type="predicted"/>
<accession>A0ABV2EJD0</accession>
<dbReference type="EMBL" id="JBEPLU010000001">
    <property type="protein sequence ID" value="MET3526481.1"/>
    <property type="molecule type" value="Genomic_DNA"/>
</dbReference>
<evidence type="ECO:0000313" key="2">
    <source>
        <dbReference type="Proteomes" id="UP001549110"/>
    </source>
</evidence>
<dbReference type="RefSeq" id="WP_354297390.1">
    <property type="nucleotide sequence ID" value="NZ_JBEPLU010000001.1"/>
</dbReference>
<organism evidence="1 2">
    <name type="scientific">Phenylobacterium koreense</name>
    <dbReference type="NCBI Taxonomy" id="266125"/>
    <lineage>
        <taxon>Bacteria</taxon>
        <taxon>Pseudomonadati</taxon>
        <taxon>Pseudomonadota</taxon>
        <taxon>Alphaproteobacteria</taxon>
        <taxon>Caulobacterales</taxon>
        <taxon>Caulobacteraceae</taxon>
        <taxon>Phenylobacterium</taxon>
    </lineage>
</organism>
<keyword evidence="2" id="KW-1185">Reference proteome</keyword>
<sequence>MERELERFECQDEDGRRYTIVAYQEFTAFNPVSGSTRWVAGLKRLELSDGSSFVNYIDEQRYKIVATDTVVRRV</sequence>
<protein>
    <submittedName>
        <fullName evidence="1">Uncharacterized protein</fullName>
    </submittedName>
</protein>
<evidence type="ECO:0000313" key="1">
    <source>
        <dbReference type="EMBL" id="MET3526481.1"/>
    </source>
</evidence>
<gene>
    <name evidence="1" type="ORF">ABID41_001576</name>
</gene>
<comment type="caution">
    <text evidence="1">The sequence shown here is derived from an EMBL/GenBank/DDBJ whole genome shotgun (WGS) entry which is preliminary data.</text>
</comment>
<dbReference type="Proteomes" id="UP001549110">
    <property type="component" value="Unassembled WGS sequence"/>
</dbReference>